<sequence>MFTLPPWPPKDYILKDISQNYTSNQEFSPSEPPRHTQPNVGKYIFPIQYGPEDAGPSTLYSKPGETVLNKWLKDAKAIWVDKPGENADFVHDIARKYSVVVTDTYNPTYKPIPKLIPRSYKFEIDYMINTRLDKLKEKMEQEAKEEELWVKQKQAEKIAKATQLYRCDLEPPGWWKEEKDKPKDTVIPMVKPETETSRNVDNDQPIRWQNMPRVFDKTDRTACKRKSDMALVGQPFKHEACNWYFINYPPPNVPFRPERFSK</sequence>
<evidence type="ECO:0000313" key="1">
    <source>
        <dbReference type="Proteomes" id="UP000192223"/>
    </source>
</evidence>
<accession>A0A1W4WAI1</accession>
<dbReference type="Proteomes" id="UP000192223">
    <property type="component" value="Unplaced"/>
</dbReference>
<dbReference type="AlphaFoldDB" id="A0A1W4WAI1"/>
<dbReference type="GeneID" id="108734099"/>
<protein>
    <submittedName>
        <fullName evidence="2">Uncharacterized protein LOC108734099</fullName>
    </submittedName>
</protein>
<reference evidence="2" key="1">
    <citation type="submission" date="2025-08" db="UniProtKB">
        <authorList>
            <consortium name="RefSeq"/>
        </authorList>
    </citation>
    <scope>IDENTIFICATION</scope>
    <source>
        <tissue evidence="2">Entire body</tissue>
    </source>
</reference>
<dbReference type="KEGG" id="apln:108734099"/>
<dbReference type="OrthoDB" id="7291444at2759"/>
<evidence type="ECO:0000313" key="2">
    <source>
        <dbReference type="RefSeq" id="XP_018321001.1"/>
    </source>
</evidence>
<organism evidence="1 2">
    <name type="scientific">Agrilus planipennis</name>
    <name type="common">Emerald ash borer</name>
    <name type="synonym">Agrilus marcopoli</name>
    <dbReference type="NCBI Taxonomy" id="224129"/>
    <lineage>
        <taxon>Eukaryota</taxon>
        <taxon>Metazoa</taxon>
        <taxon>Ecdysozoa</taxon>
        <taxon>Arthropoda</taxon>
        <taxon>Hexapoda</taxon>
        <taxon>Insecta</taxon>
        <taxon>Pterygota</taxon>
        <taxon>Neoptera</taxon>
        <taxon>Endopterygota</taxon>
        <taxon>Coleoptera</taxon>
        <taxon>Polyphaga</taxon>
        <taxon>Elateriformia</taxon>
        <taxon>Buprestoidea</taxon>
        <taxon>Buprestidae</taxon>
        <taxon>Agrilinae</taxon>
        <taxon>Agrilus</taxon>
    </lineage>
</organism>
<dbReference type="RefSeq" id="XP_018321001.1">
    <property type="nucleotide sequence ID" value="XM_018465499.1"/>
</dbReference>
<keyword evidence="1" id="KW-1185">Reference proteome</keyword>
<gene>
    <name evidence="2" type="primary">LOC108734099</name>
</gene>
<dbReference type="InParanoid" id="A0A1W4WAI1"/>
<name>A0A1W4WAI1_AGRPL</name>
<proteinExistence type="predicted"/>